<dbReference type="GO" id="GO:0033785">
    <property type="term" value="F:heptose 7-phosphate kinase activity"/>
    <property type="evidence" value="ECO:0007669"/>
    <property type="project" value="TreeGrafter"/>
</dbReference>
<dbReference type="InterPro" id="IPR002173">
    <property type="entry name" value="Carboh/pur_kinase_PfkB_CS"/>
</dbReference>
<evidence type="ECO:0000256" key="1">
    <source>
        <dbReference type="ARBA" id="ARBA00022679"/>
    </source>
</evidence>
<gene>
    <name evidence="4" type="ORF">Cci01nite_35000</name>
</gene>
<dbReference type="Pfam" id="PF00294">
    <property type="entry name" value="PfkB"/>
    <property type="match status" value="1"/>
</dbReference>
<dbReference type="AlphaFoldDB" id="A0A8J3K816"/>
<evidence type="ECO:0000259" key="3">
    <source>
        <dbReference type="Pfam" id="PF00294"/>
    </source>
</evidence>
<dbReference type="SUPFAM" id="SSF53613">
    <property type="entry name" value="Ribokinase-like"/>
    <property type="match status" value="1"/>
</dbReference>
<dbReference type="InterPro" id="IPR011611">
    <property type="entry name" value="PfkB_dom"/>
</dbReference>
<dbReference type="GO" id="GO:0033786">
    <property type="term" value="F:heptose-1-phosphate adenylyltransferase activity"/>
    <property type="evidence" value="ECO:0007669"/>
    <property type="project" value="TreeGrafter"/>
</dbReference>
<dbReference type="PROSITE" id="PS00583">
    <property type="entry name" value="PFKB_KINASES_1"/>
    <property type="match status" value="1"/>
</dbReference>
<dbReference type="PANTHER" id="PTHR46969">
    <property type="entry name" value="BIFUNCTIONAL PROTEIN HLDE"/>
    <property type="match status" value="1"/>
</dbReference>
<evidence type="ECO:0000256" key="2">
    <source>
        <dbReference type="ARBA" id="ARBA00022777"/>
    </source>
</evidence>
<dbReference type="InterPro" id="IPR029056">
    <property type="entry name" value="Ribokinase-like"/>
</dbReference>
<evidence type="ECO:0000313" key="4">
    <source>
        <dbReference type="EMBL" id="GIF98406.1"/>
    </source>
</evidence>
<protein>
    <recommendedName>
        <fullName evidence="3">Carbohydrate kinase PfkB domain-containing protein</fullName>
    </recommendedName>
</protein>
<feature type="domain" description="Carbohydrate kinase PfkB" evidence="3">
    <location>
        <begin position="5"/>
        <end position="291"/>
    </location>
</feature>
<dbReference type="Proteomes" id="UP000659904">
    <property type="component" value="Unassembled WGS sequence"/>
</dbReference>
<dbReference type="PANTHER" id="PTHR46969:SF1">
    <property type="entry name" value="BIFUNCTIONAL PROTEIN HLDE"/>
    <property type="match status" value="1"/>
</dbReference>
<keyword evidence="1" id="KW-0808">Transferase</keyword>
<proteinExistence type="predicted"/>
<dbReference type="EMBL" id="BONH01000015">
    <property type="protein sequence ID" value="GIF98406.1"/>
    <property type="molecule type" value="Genomic_DNA"/>
</dbReference>
<name>A0A8J3K816_9ACTN</name>
<evidence type="ECO:0000313" key="5">
    <source>
        <dbReference type="Proteomes" id="UP000659904"/>
    </source>
</evidence>
<accession>A0A8J3K816</accession>
<keyword evidence="2" id="KW-0418">Kinase</keyword>
<comment type="caution">
    <text evidence="4">The sequence shown here is derived from an EMBL/GenBank/DDBJ whole genome shotgun (WGS) entry which is preliminary data.</text>
</comment>
<dbReference type="Gene3D" id="3.40.1190.20">
    <property type="match status" value="1"/>
</dbReference>
<reference evidence="4 5" key="1">
    <citation type="submission" date="2021-01" db="EMBL/GenBank/DDBJ databases">
        <title>Whole genome shotgun sequence of Catellatospora citrea NBRC 14495.</title>
        <authorList>
            <person name="Komaki H."/>
            <person name="Tamura T."/>
        </authorList>
    </citation>
    <scope>NUCLEOTIDE SEQUENCE [LARGE SCALE GENOMIC DNA]</scope>
    <source>
        <strain evidence="4 5">NBRC 14495</strain>
    </source>
</reference>
<dbReference type="PROSITE" id="PS00584">
    <property type="entry name" value="PFKB_KINASES_2"/>
    <property type="match status" value="1"/>
</dbReference>
<organism evidence="4 5">
    <name type="scientific">Catellatospora citrea</name>
    <dbReference type="NCBI Taxonomy" id="53366"/>
    <lineage>
        <taxon>Bacteria</taxon>
        <taxon>Bacillati</taxon>
        <taxon>Actinomycetota</taxon>
        <taxon>Actinomycetes</taxon>
        <taxon>Micromonosporales</taxon>
        <taxon>Micromonosporaceae</taxon>
        <taxon>Catellatospora</taxon>
    </lineage>
</organism>
<keyword evidence="5" id="KW-1185">Reference proteome</keyword>
<dbReference type="RefSeq" id="WP_120316895.1">
    <property type="nucleotide sequence ID" value="NZ_BONH01000015.1"/>
</dbReference>
<dbReference type="GO" id="GO:0005829">
    <property type="term" value="C:cytosol"/>
    <property type="evidence" value="ECO:0007669"/>
    <property type="project" value="TreeGrafter"/>
</dbReference>
<sequence length="302" mass="30999">MSAAVNVVGDVMLDVFENGEVTRISPEAPVVIVKNPRTTSVLGGAGNTAANVRSLGWETKLIGAVGADSEGERCAELATALGSTGKLVVVDDYITTVKRRFVSGGQQIMRLDVEDAAVPQAGIDQLISTVLSVSYDVGAYVISDYCKGVVTGDVAATIVEHGRSAGVPVVVDTKRVDVACFRGCTIVAPNHHEAERMTGHSDPRLAAEAIAKLTEGAVLVTLGAAGMLLLDQGVETRIASDAREVADVTGAGDTVTAALAVALAEGATTLDATRWANAAAAQAVAHHGTYAVRRSDVVAPGR</sequence>